<dbReference type="Proteomes" id="UP001209701">
    <property type="component" value="Unassembled WGS sequence"/>
</dbReference>
<reference evidence="2 3" key="1">
    <citation type="submission" date="2021-11" db="EMBL/GenBank/DDBJ databases">
        <authorList>
            <person name="Liang Q."/>
            <person name="Mou H."/>
            <person name="Liu Z."/>
        </authorList>
    </citation>
    <scope>NUCLEOTIDE SEQUENCE [LARGE SCALE GENOMIC DNA]</scope>
    <source>
        <strain evidence="2 3">CHU3</strain>
    </source>
</reference>
<evidence type="ECO:0000259" key="1">
    <source>
        <dbReference type="Pfam" id="PF13579"/>
    </source>
</evidence>
<dbReference type="EC" id="2.4.-.-" evidence="2"/>
<comment type="caution">
    <text evidence="2">The sequence shown here is derived from an EMBL/GenBank/DDBJ whole genome shotgun (WGS) entry which is preliminary data.</text>
</comment>
<keyword evidence="3" id="KW-1185">Reference proteome</keyword>
<evidence type="ECO:0000313" key="2">
    <source>
        <dbReference type="EMBL" id="MCV2368745.1"/>
    </source>
</evidence>
<dbReference type="InterPro" id="IPR028098">
    <property type="entry name" value="Glyco_trans_4-like_N"/>
</dbReference>
<feature type="domain" description="Glycosyltransferase subfamily 4-like N-terminal" evidence="1">
    <location>
        <begin position="16"/>
        <end position="199"/>
    </location>
</feature>
<protein>
    <submittedName>
        <fullName evidence="2">Glycosyltransferase</fullName>
        <ecNumber evidence="2">2.4.-.-</ecNumber>
    </submittedName>
</protein>
<dbReference type="EMBL" id="JAJIRN010000005">
    <property type="protein sequence ID" value="MCV2368745.1"/>
    <property type="molecule type" value="Genomic_DNA"/>
</dbReference>
<dbReference type="RefSeq" id="WP_263571665.1">
    <property type="nucleotide sequence ID" value="NZ_JAJIRN010000005.1"/>
</dbReference>
<organism evidence="2 3">
    <name type="scientific">Roseateles oligotrophus</name>
    <dbReference type="NCBI Taxonomy" id="1769250"/>
    <lineage>
        <taxon>Bacteria</taxon>
        <taxon>Pseudomonadati</taxon>
        <taxon>Pseudomonadota</taxon>
        <taxon>Betaproteobacteria</taxon>
        <taxon>Burkholderiales</taxon>
        <taxon>Sphaerotilaceae</taxon>
        <taxon>Roseateles</taxon>
    </lineage>
</organism>
<evidence type="ECO:0000313" key="3">
    <source>
        <dbReference type="Proteomes" id="UP001209701"/>
    </source>
</evidence>
<keyword evidence="2" id="KW-0328">Glycosyltransferase</keyword>
<dbReference type="SUPFAM" id="SSF53756">
    <property type="entry name" value="UDP-Glycosyltransferase/glycogen phosphorylase"/>
    <property type="match status" value="1"/>
</dbReference>
<dbReference type="Gene3D" id="3.40.50.2000">
    <property type="entry name" value="Glycogen Phosphorylase B"/>
    <property type="match status" value="1"/>
</dbReference>
<gene>
    <name evidence="2" type="ORF">LNV07_11670</name>
</gene>
<sequence>MVAFHFPPLAGSSGIQRTLRFAQHLPMLGWQPLVLTARTTAYERTSDDLSQEIPSGSIVRRALALDAARHLAIGGRYFGAMARPDRWASWKFDAVRVGMKMIKEFRPDVLWSTYPIATAHLIGAELQRRSGLPWVADFRDPMAQNGYPEDPLTWHAFKRIETLAISKAARCTFTTPSASKEYQQRYPEAAHRISLLENGYDEETFSRAEASADKTPLNPGAFTLLHSGIVYPSERDPTQLIQALALLHKAGRIHPDRLKLRFRAAVAEDMLHRLAIENGVSAYLQVLPAVPYQQALSEMLRADGLLILQARNCNAQIPAKLYEYLRARRPLVCLTDPEGDTAATLFAADIRTLAPLDDASKIADLLLSVVAPNLDPLLSMASQQAVEESSRKGRTAILAKLLDDLAHQGASK</sequence>
<dbReference type="GO" id="GO:0016757">
    <property type="term" value="F:glycosyltransferase activity"/>
    <property type="evidence" value="ECO:0007669"/>
    <property type="project" value="UniProtKB-KW"/>
</dbReference>
<accession>A0ABT2YFB7</accession>
<name>A0ABT2YFB7_9BURK</name>
<dbReference type="Pfam" id="PF13579">
    <property type="entry name" value="Glyco_trans_4_4"/>
    <property type="match status" value="1"/>
</dbReference>
<proteinExistence type="predicted"/>
<keyword evidence="2" id="KW-0808">Transferase</keyword>